<comment type="cofactor">
    <cofactor evidence="4">
        <name>pyridoxal 5'-phosphate</name>
        <dbReference type="ChEBI" id="CHEBI:597326"/>
    </cofactor>
</comment>
<dbReference type="InterPro" id="IPR015424">
    <property type="entry name" value="PyrdxlP-dep_Trfase"/>
</dbReference>
<dbReference type="GO" id="GO:0016829">
    <property type="term" value="F:lyase activity"/>
    <property type="evidence" value="ECO:0007669"/>
    <property type="project" value="UniProtKB-UniRule"/>
</dbReference>
<keyword evidence="7" id="KW-1185">Reference proteome</keyword>
<evidence type="ECO:0000313" key="6">
    <source>
        <dbReference type="EnsemblPlants" id="Kaladp0192s0011.1.v1.1"/>
    </source>
</evidence>
<dbReference type="SUPFAM" id="SSF141673">
    <property type="entry name" value="MOSC N-terminal domain-like"/>
    <property type="match status" value="1"/>
</dbReference>
<dbReference type="InterPro" id="IPR005302">
    <property type="entry name" value="MoCF_Sase_C"/>
</dbReference>
<keyword evidence="2 4" id="KW-0663">Pyridoxal phosphate</keyword>
<organism evidence="6 7">
    <name type="scientific">Kalanchoe fedtschenkoi</name>
    <name type="common">Lavender scallops</name>
    <name type="synonym">South American air plant</name>
    <dbReference type="NCBI Taxonomy" id="63787"/>
    <lineage>
        <taxon>Eukaryota</taxon>
        <taxon>Viridiplantae</taxon>
        <taxon>Streptophyta</taxon>
        <taxon>Embryophyta</taxon>
        <taxon>Tracheophyta</taxon>
        <taxon>Spermatophyta</taxon>
        <taxon>Magnoliopsida</taxon>
        <taxon>eudicotyledons</taxon>
        <taxon>Gunneridae</taxon>
        <taxon>Pentapetalae</taxon>
        <taxon>Saxifragales</taxon>
        <taxon>Crassulaceae</taxon>
        <taxon>Kalanchoe</taxon>
    </lineage>
</organism>
<dbReference type="Pfam" id="PF03473">
    <property type="entry name" value="MOSC"/>
    <property type="match status" value="1"/>
</dbReference>
<proteinExistence type="inferred from homology"/>
<dbReference type="Proteomes" id="UP000594263">
    <property type="component" value="Unplaced"/>
</dbReference>
<evidence type="ECO:0000256" key="1">
    <source>
        <dbReference type="ARBA" id="ARBA00022679"/>
    </source>
</evidence>
<evidence type="ECO:0000313" key="7">
    <source>
        <dbReference type="Proteomes" id="UP000594263"/>
    </source>
</evidence>
<name>A0A7N0V954_KALFE</name>
<dbReference type="HAMAP" id="MF_03050">
    <property type="entry name" value="MOCOS"/>
    <property type="match status" value="1"/>
</dbReference>
<feature type="domain" description="MOSC" evidence="5">
    <location>
        <begin position="664"/>
        <end position="833"/>
    </location>
</feature>
<dbReference type="GO" id="GO:0008265">
    <property type="term" value="F:molybdenum cofactor sulfurtransferase activity"/>
    <property type="evidence" value="ECO:0007669"/>
    <property type="project" value="UniProtKB-UniRule"/>
</dbReference>
<dbReference type="InterPro" id="IPR028886">
    <property type="entry name" value="MoCo_sulfurase"/>
</dbReference>
<dbReference type="InterPro" id="IPR015421">
    <property type="entry name" value="PyrdxlP-dep_Trfase_major"/>
</dbReference>
<dbReference type="EnsemblPlants" id="Kaladp0192s0011.1.v1.1">
    <property type="protein sequence ID" value="Kaladp0192s0011.1.v1.1"/>
    <property type="gene ID" value="Kaladp0192s0011.v1.1"/>
</dbReference>
<dbReference type="Pfam" id="PF00266">
    <property type="entry name" value="Aminotran_5"/>
    <property type="match status" value="2"/>
</dbReference>
<dbReference type="GO" id="GO:0030151">
    <property type="term" value="F:molybdenum ion binding"/>
    <property type="evidence" value="ECO:0007669"/>
    <property type="project" value="UniProtKB-UniRule"/>
</dbReference>
<dbReference type="PANTHER" id="PTHR14237:SF80">
    <property type="entry name" value="MOLYBDENUM COFACTOR SULFURASE"/>
    <property type="match status" value="1"/>
</dbReference>
<dbReference type="PANTHER" id="PTHR14237">
    <property type="entry name" value="MOLYBDOPTERIN COFACTOR SULFURASE MOSC"/>
    <property type="match status" value="1"/>
</dbReference>
<dbReference type="Gramene" id="Kaladp0192s0011.1.v1.1">
    <property type="protein sequence ID" value="Kaladp0192s0011.1.v1.1"/>
    <property type="gene ID" value="Kaladp0192s0011.v1.1"/>
</dbReference>
<comment type="function">
    <text evidence="4">Sulfurates the molybdenum cofactor. Sulfation of molybdenum is essential for xanthine dehydrogenase (XDH) and aldehyde oxidase (ADO) enzymes in which molybdenum cofactor is liganded by 1 oxygen and 1 sulfur atom in active form.</text>
</comment>
<dbReference type="AlphaFoldDB" id="A0A7N0V954"/>
<feature type="modified residue" description="N6-(pyridoxal phosphate)lysine" evidence="4">
    <location>
        <position position="276"/>
    </location>
</feature>
<comment type="similarity">
    <text evidence="4">Belongs to the class-V pyridoxal-phosphate-dependent aminotransferase family. MOCOS subfamily.</text>
</comment>
<dbReference type="EC" id="2.8.1.9" evidence="4"/>
<dbReference type="PROSITE" id="PS51340">
    <property type="entry name" value="MOSC"/>
    <property type="match status" value="1"/>
</dbReference>
<evidence type="ECO:0000256" key="2">
    <source>
        <dbReference type="ARBA" id="ARBA00022898"/>
    </source>
</evidence>
<comment type="catalytic activity">
    <reaction evidence="4">
        <text>Mo-molybdopterin + L-cysteine + AH2 = thio-Mo-molybdopterin + L-alanine + A + H2O</text>
        <dbReference type="Rhea" id="RHEA:42636"/>
        <dbReference type="ChEBI" id="CHEBI:13193"/>
        <dbReference type="ChEBI" id="CHEBI:15377"/>
        <dbReference type="ChEBI" id="CHEBI:17499"/>
        <dbReference type="ChEBI" id="CHEBI:35235"/>
        <dbReference type="ChEBI" id="CHEBI:57972"/>
        <dbReference type="ChEBI" id="CHEBI:71302"/>
        <dbReference type="ChEBI" id="CHEBI:82685"/>
        <dbReference type="EC" id="2.8.1.9"/>
    </reaction>
</comment>
<dbReference type="InterPro" id="IPR005303">
    <property type="entry name" value="MOCOS_middle"/>
</dbReference>
<evidence type="ECO:0000256" key="3">
    <source>
        <dbReference type="ARBA" id="ARBA00023150"/>
    </source>
</evidence>
<dbReference type="InterPro" id="IPR000192">
    <property type="entry name" value="Aminotrans_V_dom"/>
</dbReference>
<dbReference type="Gene3D" id="3.40.640.10">
    <property type="entry name" value="Type I PLP-dependent aspartate aminotransferase-like (Major domain)"/>
    <property type="match status" value="1"/>
</dbReference>
<dbReference type="SUPFAM" id="SSF53383">
    <property type="entry name" value="PLP-dependent transferases"/>
    <property type="match status" value="1"/>
</dbReference>
<accession>A0A7N0V954</accession>
<keyword evidence="1 4" id="KW-0808">Transferase</keyword>
<feature type="active site" evidence="4">
    <location>
        <position position="434"/>
    </location>
</feature>
<protein>
    <recommendedName>
        <fullName evidence="4">Molybdenum cofactor sulfurase</fullName>
        <shortName evidence="4">MCS</shortName>
        <shortName evidence="4">MOS</shortName>
        <shortName evidence="4">MoCo sulfurase</shortName>
        <ecNumber evidence="4">2.8.1.9</ecNumber>
    </recommendedName>
    <alternativeName>
        <fullName evidence="4">Molybdenum cofactor sulfurtransferase</fullName>
    </alternativeName>
</protein>
<evidence type="ECO:0000259" key="5">
    <source>
        <dbReference type="PROSITE" id="PS51340"/>
    </source>
</evidence>
<dbReference type="OMA" id="PCTRCQM"/>
<keyword evidence="3 4" id="KW-0501">Molybdenum cofactor biosynthesis</keyword>
<sequence length="835" mass="93136">MTGDSSKEHFLKEFGDDYGYPDAPNNIDHIRATEFKRLDGRVYLDHAGATLYSELQMDQVFKDLTSNLYGNPHSQSDSSMSSSEIVREARQLVLDYCNASPKDYKCIFTSGATAALKLIGEAFPWSSQGCFMYTTENHNSVLGIREYALSQGSAACAIDIEESWNNAEASGNGASVSSYKVMQRPVQRRERSTCCEKENGNSFNLFALPSECNFSGVRFNLDLVKQLKGDFGSIFEGSTFSRGHWMLLVDAAKGCVTEPPDLSRHPADFTVISFYKLFGYPTGLGALIVRNEAAKILKKTYFSGGTVAASIADIDFVKRREAFEESFEDGTVSFLSIASIKHGFKILNTLTSRAISRHIASLSAYTRNTLRTLRHENGAVVCTLYGIRISEVPRQLGSVVTFNLTRSDGSWVGYREVEKLASLSGIQLRTGCFCNPGACAKYLGLSHLDLLSNVEAGHVCWDDNDIVNGKPTGAIRVSFGYMSTYEDAKEFIDFIVKSFLSSSSYNSGNGSLSRKNYASSPSDGYCFSYSGIEGHPTSGPLLKSIYVYPIKSCAGFNVEKWPLCDSGLLYDREWILRGVSGDILTQKKVPEMRLIRNTIDLIMKILVAESPRCKVKLWLDLESDTNYCGKEYLSLNNQRLEVHVYDDEVNQWFSCAIGRPCTLLRLASPGYKSCLSNFTSQHMCRDVGAKLNFVNEAQFLLINEESVCDLNRRIKANEQKGLLRADIQVNPMRFRPNLVISAGEYTEDEWRSLTIGNSKFTSLGGCNRCQMINLDDERDQILKLKEPLSTLATYRRIKGKILFGILLRYEGCVKEGQDGTHAWLQVGQEINPRCE</sequence>
<reference evidence="6" key="1">
    <citation type="submission" date="2021-01" db="UniProtKB">
        <authorList>
            <consortium name="EnsemblPlants"/>
        </authorList>
    </citation>
    <scope>IDENTIFICATION</scope>
</reference>
<dbReference type="Pfam" id="PF03476">
    <property type="entry name" value="MOSC_N"/>
    <property type="match status" value="1"/>
</dbReference>
<dbReference type="GO" id="GO:0006777">
    <property type="term" value="P:Mo-molybdopterin cofactor biosynthetic process"/>
    <property type="evidence" value="ECO:0007669"/>
    <property type="project" value="UniProtKB-UniRule"/>
</dbReference>
<dbReference type="GO" id="GO:0030170">
    <property type="term" value="F:pyridoxal phosphate binding"/>
    <property type="evidence" value="ECO:0007669"/>
    <property type="project" value="UniProtKB-UniRule"/>
</dbReference>
<evidence type="ECO:0000256" key="4">
    <source>
        <dbReference type="HAMAP-Rule" id="MF_03050"/>
    </source>
</evidence>